<dbReference type="AlphaFoldDB" id="A0A4E0REG0"/>
<evidence type="ECO:0000313" key="3">
    <source>
        <dbReference type="EMBL" id="THD24831.1"/>
    </source>
</evidence>
<dbReference type="GO" id="GO:0006888">
    <property type="term" value="P:endoplasmic reticulum to Golgi vesicle-mediated transport"/>
    <property type="evidence" value="ECO:0007669"/>
    <property type="project" value="TreeGrafter"/>
</dbReference>
<dbReference type="Proteomes" id="UP000230066">
    <property type="component" value="Unassembled WGS sequence"/>
</dbReference>
<dbReference type="GO" id="GO:0007094">
    <property type="term" value="P:mitotic spindle assembly checkpoint signaling"/>
    <property type="evidence" value="ECO:0007669"/>
    <property type="project" value="TreeGrafter"/>
</dbReference>
<keyword evidence="4" id="KW-1185">Reference proteome</keyword>
<sequence length="1075" mass="118762">MNFIRKTGRQLKQMIMSDGKFSTSSVLDETSLKLNLMSAKSKLNKALLAHYSFRPCNRELLELSRDFEQLKEEGQMLYVSKLKVVPQLNNISLPACHSDNEQTSSRVTSLSAYHAQAVAGLQDAIDMHSSCVYLLELHQAISSLETAVNQLCQCVKKRPSWDIDELADDEENWAPQESDDWDPLLPAMRVEKSDEFVGNASLTPSDNEEIDADYYRLCTDAVLLALEEAENRFAQSTKFSKDNVSIFQGFRRTLVQCKTRLAEHVDVLWRRWIVLRSYNKSTESFPGSIGLSSELLSQLQLTSASDPLGFLFTANLPTVAEVAAAVRGSIMSESNTLESPAILPCERGSAVMASFTVYARPDLLIQLFRLVDALKESKTHLIDVDPGAGLLDDALCGDHVANKPTSGLTPVWQLELISPATVADEEEQLILDSCRQLAGVFQELSTHLFGLPVNMNDENCREDQGERVNTNDDDNKSCPRNRMTRVIDVAMNTGDSADYFDDTLVARLIDGRFAAGLPSAGKCNSASFLVPVTQAIYRLAMEGQTTGFLTGNSSDNRKTGKALPDIAGTGGASLLLHWLSSLSTLTQQTRSNEIIDQVRMLLSNVEYLRKTHVVGDRICPRAKRQTDNDDLAFDDADSGDSRDGLDLDGDEVQIYRKQAAEAADQENSKKQSCFIPSLGQLLESQASREDLARFLDFGHFHFPLSRVSKTTIRLLEQINAVIAEIEILLRQKFHAASSAPNSDPASSAQIQLIRSSALALIESLVELVPRMILLFTSLIPVFHASLLDSDLYVAALYHNNCMYLAHECLTLGELRLFPLLGHLAGLEPRAIDASGDPAVESEDESTGGNLPLLRRTVSCSTFVLVPQLRVAGTELLLVHLRRQRTVLSDYLKRTKGLKDISLPENRQRCTEALTACQTTLMSVAEGLSPLPLTVFSRCIGYLCNFVCTEVVRDVLALLDLTQTDSEVLADLLTELERTIIHIFNAPPDVELVLDKTQAEAYVNSLARRVPELARLRGILSVLTASTMAVIERVLWNNGQGPLSTVARLEPSELRGLVAALYSKSAARDQLLRQLR</sequence>
<evidence type="ECO:0000259" key="2">
    <source>
        <dbReference type="Pfam" id="PF22766"/>
    </source>
</evidence>
<organism evidence="3 4">
    <name type="scientific">Fasciola hepatica</name>
    <name type="common">Liver fluke</name>
    <dbReference type="NCBI Taxonomy" id="6192"/>
    <lineage>
        <taxon>Eukaryota</taxon>
        <taxon>Metazoa</taxon>
        <taxon>Spiralia</taxon>
        <taxon>Lophotrochozoa</taxon>
        <taxon>Platyhelminthes</taxon>
        <taxon>Trematoda</taxon>
        <taxon>Digenea</taxon>
        <taxon>Plagiorchiida</taxon>
        <taxon>Echinostomata</taxon>
        <taxon>Echinostomatoidea</taxon>
        <taxon>Fasciolidae</taxon>
        <taxon>Fasciola</taxon>
    </lineage>
</organism>
<name>A0A4E0REG0_FASHE</name>
<dbReference type="EMBL" id="JXXN02001407">
    <property type="protein sequence ID" value="THD24831.1"/>
    <property type="molecule type" value="Genomic_DNA"/>
</dbReference>
<dbReference type="GO" id="GO:0005737">
    <property type="term" value="C:cytoplasm"/>
    <property type="evidence" value="ECO:0007669"/>
    <property type="project" value="GOC"/>
</dbReference>
<protein>
    <submittedName>
        <fullName evidence="3">Centromere/kinetochore protein zw10 protein</fullName>
    </submittedName>
</protein>
<dbReference type="Pfam" id="PF22766">
    <property type="entry name" value="ZW10_C2"/>
    <property type="match status" value="1"/>
</dbReference>
<dbReference type="InterPro" id="IPR046362">
    <property type="entry name" value="Zw10/DSL1_C_sf"/>
</dbReference>
<accession>A0A4E0REG0</accession>
<gene>
    <name evidence="3" type="ORF">D915_004204</name>
</gene>
<comment type="caution">
    <text evidence="3">The sequence shown here is derived from an EMBL/GenBank/DDBJ whole genome shotgun (WGS) entry which is preliminary data.</text>
</comment>
<dbReference type="Pfam" id="PF20666">
    <property type="entry name" value="ZW10_C"/>
    <property type="match status" value="1"/>
</dbReference>
<feature type="domain" description="ZW10 C-terminal helical" evidence="2">
    <location>
        <begin position="916"/>
        <end position="1073"/>
    </location>
</feature>
<dbReference type="InterPro" id="IPR055148">
    <property type="entry name" value="ZW10_C_2"/>
</dbReference>
<dbReference type="Gene3D" id="1.10.357.150">
    <property type="match status" value="1"/>
</dbReference>
<proteinExistence type="predicted"/>
<dbReference type="PANTHER" id="PTHR12205">
    <property type="entry name" value="CENTROMERE/KINETOCHORE PROTEIN ZW10"/>
    <property type="match status" value="1"/>
</dbReference>
<evidence type="ECO:0000313" key="4">
    <source>
        <dbReference type="Proteomes" id="UP000230066"/>
    </source>
</evidence>
<dbReference type="PANTHER" id="PTHR12205:SF0">
    <property type="entry name" value="CENTROMERE_KINETOCHORE PROTEIN ZW10 HOMOLOG"/>
    <property type="match status" value="1"/>
</dbReference>
<dbReference type="InterPro" id="IPR048343">
    <property type="entry name" value="ZW10_C"/>
</dbReference>
<reference evidence="3" key="1">
    <citation type="submission" date="2019-03" db="EMBL/GenBank/DDBJ databases">
        <title>Improved annotation for the trematode Fasciola hepatica.</title>
        <authorList>
            <person name="Choi Y.-J."/>
            <person name="Martin J."/>
            <person name="Mitreva M."/>
        </authorList>
    </citation>
    <scope>NUCLEOTIDE SEQUENCE [LARGE SCALE GENOMIC DNA]</scope>
</reference>
<feature type="domain" description="Centromere/kinetochore protein zw10 C-terminal" evidence="1">
    <location>
        <begin position="762"/>
        <end position="812"/>
    </location>
</feature>
<dbReference type="GO" id="GO:1990423">
    <property type="term" value="C:RZZ complex"/>
    <property type="evidence" value="ECO:0007669"/>
    <property type="project" value="TreeGrafter"/>
</dbReference>
<evidence type="ECO:0000259" key="1">
    <source>
        <dbReference type="Pfam" id="PF20666"/>
    </source>
</evidence>